<evidence type="ECO:0008006" key="3">
    <source>
        <dbReference type="Google" id="ProtNLM"/>
    </source>
</evidence>
<dbReference type="KEGG" id="cmd:B841_02500"/>
<dbReference type="PATRIC" id="fig|1224163.3.peg.504"/>
<protein>
    <recommendedName>
        <fullName evidence="3">Small integral membrane protein</fullName>
    </recommendedName>
</protein>
<accession>S5TH49</accession>
<dbReference type="EMBL" id="CP003924">
    <property type="protein sequence ID" value="AGS33983.1"/>
    <property type="molecule type" value="Genomic_DNA"/>
</dbReference>
<dbReference type="OrthoDB" id="4426830at2"/>
<dbReference type="RefSeq" id="WP_020933918.1">
    <property type="nucleotide sequence ID" value="NC_021915.1"/>
</dbReference>
<gene>
    <name evidence="1" type="ORF">B841_02500</name>
</gene>
<evidence type="ECO:0000313" key="1">
    <source>
        <dbReference type="EMBL" id="AGS33983.1"/>
    </source>
</evidence>
<reference evidence="1 2" key="1">
    <citation type="submission" date="2012-11" db="EMBL/GenBank/DDBJ databases">
        <title>The complete genome sequence of Corynebacterium maris Coryn-1 (=DSM 45190).</title>
        <authorList>
            <person name="Schaffert L."/>
            <person name="Albersmeier A."/>
            <person name="Kalinowski J."/>
            <person name="Ruckert C."/>
        </authorList>
    </citation>
    <scope>NUCLEOTIDE SEQUENCE [LARGE SCALE GENOMIC DNA]</scope>
    <source>
        <strain evidence="2">Coryn-1</strain>
    </source>
</reference>
<dbReference type="HOGENOM" id="CLU_196127_1_0_11"/>
<evidence type="ECO:0000313" key="2">
    <source>
        <dbReference type="Proteomes" id="UP000015388"/>
    </source>
</evidence>
<dbReference type="AlphaFoldDB" id="S5TH49"/>
<name>S5TH49_9CORY</name>
<sequence>MKNMTALGVVVGLAFAFAVIFGGFAGFLWALLFSAIGAVVGAHLDGRINLRAVFDGLRSGRGGRG</sequence>
<keyword evidence="2" id="KW-1185">Reference proteome</keyword>
<proteinExistence type="predicted"/>
<dbReference type="STRING" id="1224163.B841_02500"/>
<organism evidence="1 2">
    <name type="scientific">Corynebacterium maris DSM 45190</name>
    <dbReference type="NCBI Taxonomy" id="1224163"/>
    <lineage>
        <taxon>Bacteria</taxon>
        <taxon>Bacillati</taxon>
        <taxon>Actinomycetota</taxon>
        <taxon>Actinomycetes</taxon>
        <taxon>Mycobacteriales</taxon>
        <taxon>Corynebacteriaceae</taxon>
        <taxon>Corynebacterium</taxon>
    </lineage>
</organism>
<dbReference type="Proteomes" id="UP000015388">
    <property type="component" value="Chromosome"/>
</dbReference>
<dbReference type="eggNOG" id="ENOG5031JW0">
    <property type="taxonomic scope" value="Bacteria"/>
</dbReference>